<reference evidence="1" key="1">
    <citation type="submission" date="2019-08" db="EMBL/GenBank/DDBJ databases">
        <authorList>
            <person name="Kucharzyk K."/>
            <person name="Murdoch R.W."/>
            <person name="Higgins S."/>
            <person name="Loffler F."/>
        </authorList>
    </citation>
    <scope>NUCLEOTIDE SEQUENCE</scope>
</reference>
<sequence>MKKRVELEGIGSGEPVISLLGAEDLLPSPEENVAPVKKIKPDTVVSQYDFSLNGFQLLVCRSLRIRKRSRRLK</sequence>
<dbReference type="EMBL" id="VSSQ01040241">
    <property type="protein sequence ID" value="MPM93439.1"/>
    <property type="molecule type" value="Genomic_DNA"/>
</dbReference>
<gene>
    <name evidence="1" type="ORF">SDC9_140576</name>
</gene>
<organism evidence="1">
    <name type="scientific">bioreactor metagenome</name>
    <dbReference type="NCBI Taxonomy" id="1076179"/>
    <lineage>
        <taxon>unclassified sequences</taxon>
        <taxon>metagenomes</taxon>
        <taxon>ecological metagenomes</taxon>
    </lineage>
</organism>
<dbReference type="AlphaFoldDB" id="A0A645DVX0"/>
<comment type="caution">
    <text evidence="1">The sequence shown here is derived from an EMBL/GenBank/DDBJ whole genome shotgun (WGS) entry which is preliminary data.</text>
</comment>
<accession>A0A645DVX0</accession>
<protein>
    <submittedName>
        <fullName evidence="1">Uncharacterized protein</fullName>
    </submittedName>
</protein>
<evidence type="ECO:0000313" key="1">
    <source>
        <dbReference type="EMBL" id="MPM93439.1"/>
    </source>
</evidence>
<proteinExistence type="predicted"/>
<name>A0A645DVX0_9ZZZZ</name>